<dbReference type="OrthoDB" id="2148490at2759"/>
<dbReference type="GO" id="GO:0032979">
    <property type="term" value="P:protein insertion into mitochondrial inner membrane from matrix"/>
    <property type="evidence" value="ECO:0007669"/>
    <property type="project" value="TreeGrafter"/>
</dbReference>
<evidence type="ECO:0000256" key="2">
    <source>
        <dbReference type="ARBA" id="ARBA00022692"/>
    </source>
</evidence>
<feature type="transmembrane region" description="Helical" evidence="6">
    <location>
        <begin position="60"/>
        <end position="84"/>
    </location>
</feature>
<evidence type="ECO:0000256" key="3">
    <source>
        <dbReference type="ARBA" id="ARBA00022989"/>
    </source>
</evidence>
<dbReference type="Proteomes" id="UP000502823">
    <property type="component" value="Unassembled WGS sequence"/>
</dbReference>
<protein>
    <recommendedName>
        <fullName evidence="7">Membrane insertase YidC/Oxa/ALB C-terminal domain-containing protein</fullName>
    </recommendedName>
</protein>
<dbReference type="InParanoid" id="A0A6L2Q325"/>
<dbReference type="GO" id="GO:0005743">
    <property type="term" value="C:mitochondrial inner membrane"/>
    <property type="evidence" value="ECO:0007669"/>
    <property type="project" value="TreeGrafter"/>
</dbReference>
<dbReference type="CDD" id="cd20069">
    <property type="entry name" value="5TM_Oxa1-like"/>
    <property type="match status" value="1"/>
</dbReference>
<feature type="transmembrane region" description="Helical" evidence="6">
    <location>
        <begin position="153"/>
        <end position="176"/>
    </location>
</feature>
<dbReference type="EMBL" id="BLKM01000679">
    <property type="protein sequence ID" value="GFG37145.1"/>
    <property type="molecule type" value="Genomic_DNA"/>
</dbReference>
<keyword evidence="3 6" id="KW-1133">Transmembrane helix</keyword>
<dbReference type="AlphaFoldDB" id="A0A6L2Q325"/>
<dbReference type="Pfam" id="PF02096">
    <property type="entry name" value="60KD_IMP"/>
    <property type="match status" value="1"/>
</dbReference>
<organism evidence="8 9">
    <name type="scientific">Coptotermes formosanus</name>
    <name type="common">Formosan subterranean termite</name>
    <dbReference type="NCBI Taxonomy" id="36987"/>
    <lineage>
        <taxon>Eukaryota</taxon>
        <taxon>Metazoa</taxon>
        <taxon>Ecdysozoa</taxon>
        <taxon>Arthropoda</taxon>
        <taxon>Hexapoda</taxon>
        <taxon>Insecta</taxon>
        <taxon>Pterygota</taxon>
        <taxon>Neoptera</taxon>
        <taxon>Polyneoptera</taxon>
        <taxon>Dictyoptera</taxon>
        <taxon>Blattodea</taxon>
        <taxon>Blattoidea</taxon>
        <taxon>Termitoidae</taxon>
        <taxon>Rhinotermitidae</taxon>
        <taxon>Coptotermes</taxon>
    </lineage>
</organism>
<keyword evidence="9" id="KW-1185">Reference proteome</keyword>
<dbReference type="FunCoup" id="A0A6L2Q325">
    <property type="interactions" value="592"/>
</dbReference>
<feature type="domain" description="Membrane insertase YidC/Oxa/ALB C-terminal" evidence="7">
    <location>
        <begin position="62"/>
        <end position="280"/>
    </location>
</feature>
<reference evidence="9" key="1">
    <citation type="submission" date="2020-01" db="EMBL/GenBank/DDBJ databases">
        <title>Draft genome sequence of the Termite Coptotermes fromosanus.</title>
        <authorList>
            <person name="Itakura S."/>
            <person name="Yosikawa Y."/>
            <person name="Umezawa K."/>
        </authorList>
    </citation>
    <scope>NUCLEOTIDE SEQUENCE [LARGE SCALE GENOMIC DNA]</scope>
</reference>
<dbReference type="PANTHER" id="PTHR12428">
    <property type="entry name" value="OXA1"/>
    <property type="match status" value="1"/>
</dbReference>
<evidence type="ECO:0000256" key="6">
    <source>
        <dbReference type="SAM" id="Phobius"/>
    </source>
</evidence>
<dbReference type="GO" id="GO:0033617">
    <property type="term" value="P:mitochondrial respiratory chain complex IV assembly"/>
    <property type="evidence" value="ECO:0007669"/>
    <property type="project" value="TreeGrafter"/>
</dbReference>
<name>A0A6L2Q325_COPFO</name>
<evidence type="ECO:0000256" key="5">
    <source>
        <dbReference type="RuleBase" id="RU003945"/>
    </source>
</evidence>
<comment type="caution">
    <text evidence="8">The sequence shown here is derived from an EMBL/GenBank/DDBJ whole genome shotgun (WGS) entry which is preliminary data.</text>
</comment>
<keyword evidence="4 6" id="KW-0472">Membrane</keyword>
<evidence type="ECO:0000259" key="7">
    <source>
        <dbReference type="Pfam" id="PF02096"/>
    </source>
</evidence>
<evidence type="ECO:0000313" key="8">
    <source>
        <dbReference type="EMBL" id="GFG37145.1"/>
    </source>
</evidence>
<sequence length="326" mass="37296">MNNTLWSSSIRPHVQIRHISGQSGVETFGAWTHVYEWLSESIPVGCAQDLLLYVHNSTGLPWWTTVILATVLLRTVVTLPVAFYQNYIMAKVENLHLVEMPEIVKELKKETAVAIKQFGWTEDQARKMYNHSLQKQWNNLIIRDNCHPLKASILLWVQLPMWIFLSIALRNLVYMLPDRDGAAMVTCMELSVGGFGWIPNLLVPDESLILPVSLGLINLAIVELQVMSKMRKKSKLQQYMTHFFRLLSLAMIPVAASVPSCLSLYWVTSSVYGLVQNLVLLSPRVKRLANIPETPNQLNNPYRHIASEIRLRVNRIPSWWKSEAKN</sequence>
<dbReference type="InterPro" id="IPR001708">
    <property type="entry name" value="YidC/ALB3/OXA1/COX18"/>
</dbReference>
<evidence type="ECO:0000256" key="1">
    <source>
        <dbReference type="ARBA" id="ARBA00004141"/>
    </source>
</evidence>
<dbReference type="InterPro" id="IPR028055">
    <property type="entry name" value="YidC/Oxa/ALB_C"/>
</dbReference>
<evidence type="ECO:0000313" key="9">
    <source>
        <dbReference type="Proteomes" id="UP000502823"/>
    </source>
</evidence>
<feature type="transmembrane region" description="Helical" evidence="6">
    <location>
        <begin position="239"/>
        <end position="258"/>
    </location>
</feature>
<comment type="similarity">
    <text evidence="5">Belongs to the OXA1/ALB3/YidC family.</text>
</comment>
<proteinExistence type="inferred from homology"/>
<dbReference type="PANTHER" id="PTHR12428:SF65">
    <property type="entry name" value="CYTOCHROME C OXIDASE ASSEMBLY PROTEIN COX18, MITOCHONDRIAL"/>
    <property type="match status" value="1"/>
</dbReference>
<accession>A0A6L2Q325</accession>
<gene>
    <name evidence="8" type="ORF">Cfor_00395</name>
</gene>
<feature type="transmembrane region" description="Helical" evidence="6">
    <location>
        <begin position="208"/>
        <end position="227"/>
    </location>
</feature>
<keyword evidence="2 5" id="KW-0812">Transmembrane</keyword>
<dbReference type="GO" id="GO:0032977">
    <property type="term" value="F:membrane insertase activity"/>
    <property type="evidence" value="ECO:0007669"/>
    <property type="project" value="InterPro"/>
</dbReference>
<evidence type="ECO:0000256" key="4">
    <source>
        <dbReference type="ARBA" id="ARBA00023136"/>
    </source>
</evidence>
<comment type="subcellular location">
    <subcellularLocation>
        <location evidence="1 5">Membrane</location>
        <topology evidence="1 5">Multi-pass membrane protein</topology>
    </subcellularLocation>
</comment>